<evidence type="ECO:0000313" key="1">
    <source>
        <dbReference type="Proteomes" id="UP000504609"/>
    </source>
</evidence>
<dbReference type="KEGG" id="cmos:111462775"/>
<reference evidence="2" key="1">
    <citation type="submission" date="2025-08" db="UniProtKB">
        <authorList>
            <consortium name="RefSeq"/>
        </authorList>
    </citation>
    <scope>IDENTIFICATION</scope>
    <source>
        <tissue evidence="2">Young leaves</tissue>
    </source>
</reference>
<dbReference type="GeneID" id="111462775"/>
<dbReference type="Proteomes" id="UP000504609">
    <property type="component" value="Unplaced"/>
</dbReference>
<protein>
    <submittedName>
        <fullName evidence="2">Uncharacterized protein LOC111462775 isoform X1</fullName>
    </submittedName>
</protein>
<name>A0A6J1HEL6_CUCMO</name>
<keyword evidence="1" id="KW-1185">Reference proteome</keyword>
<accession>A0A6J1HEL6</accession>
<dbReference type="RefSeq" id="XP_022962280.1">
    <property type="nucleotide sequence ID" value="XM_023106512.1"/>
</dbReference>
<sequence>MLMLLQIVTILHSPIHPPNVSPVLPLRRLLPPVPVRVFDDEKNHRHAVFMSRFDGDEEEFRYGETETTSLQRNATVLCSINNHSTSSSVGSSGGSSSMLDWATVMESELGGCPSEPQHHQSFKTVLKRHVAASEWFFIWNGRAVEPRGRVTCFRGLTI</sequence>
<evidence type="ECO:0000313" key="2">
    <source>
        <dbReference type="RefSeq" id="XP_022962280.1"/>
    </source>
</evidence>
<organism evidence="1 2">
    <name type="scientific">Cucurbita moschata</name>
    <name type="common">Winter crookneck squash</name>
    <name type="synonym">Cucurbita pepo var. moschata</name>
    <dbReference type="NCBI Taxonomy" id="3662"/>
    <lineage>
        <taxon>Eukaryota</taxon>
        <taxon>Viridiplantae</taxon>
        <taxon>Streptophyta</taxon>
        <taxon>Embryophyta</taxon>
        <taxon>Tracheophyta</taxon>
        <taxon>Spermatophyta</taxon>
        <taxon>Magnoliopsida</taxon>
        <taxon>eudicotyledons</taxon>
        <taxon>Gunneridae</taxon>
        <taxon>Pentapetalae</taxon>
        <taxon>rosids</taxon>
        <taxon>fabids</taxon>
        <taxon>Cucurbitales</taxon>
        <taxon>Cucurbitaceae</taxon>
        <taxon>Cucurbiteae</taxon>
        <taxon>Cucurbita</taxon>
    </lineage>
</organism>
<dbReference type="AlphaFoldDB" id="A0A6J1HEL6"/>
<gene>
    <name evidence="2" type="primary">LOC111462775</name>
</gene>
<proteinExistence type="predicted"/>